<dbReference type="InterPro" id="IPR016181">
    <property type="entry name" value="Acyl_CoA_acyltransferase"/>
</dbReference>
<reference evidence="2" key="1">
    <citation type="submission" date="2006-12" db="EMBL/GenBank/DDBJ databases">
        <title>Complete sequence of Halorhodospira halophila SL1.</title>
        <authorList>
            <consortium name="US DOE Joint Genome Institute"/>
            <person name="Copeland A."/>
            <person name="Lucas S."/>
            <person name="Lapidus A."/>
            <person name="Barry K."/>
            <person name="Detter J.C."/>
            <person name="Glavina del Rio T."/>
            <person name="Hammon N."/>
            <person name="Israni S."/>
            <person name="Dalin E."/>
            <person name="Tice H."/>
            <person name="Pitluck S."/>
            <person name="Saunders E."/>
            <person name="Brettin T."/>
            <person name="Bruce D."/>
            <person name="Han C."/>
            <person name="Tapia R."/>
            <person name="Schmutz J."/>
            <person name="Larimer F."/>
            <person name="Land M."/>
            <person name="Hauser L."/>
            <person name="Kyrpides N."/>
            <person name="Mikhailova N."/>
            <person name="Hoff W."/>
            <person name="Richardson P."/>
        </authorList>
    </citation>
    <scope>NUCLEOTIDE SEQUENCE [LARGE SCALE GENOMIC DNA]</scope>
    <source>
        <strain evidence="2">DSM 244 / SL1</strain>
    </source>
</reference>
<reference evidence="1 2" key="2">
    <citation type="journal article" date="2013" name="Stand. Genomic Sci.">
        <title>Complete genome sequence of Halorhodospira halophila SL1.</title>
        <authorList>
            <person name="Challacombe J.F."/>
            <person name="Majid S."/>
            <person name="Deole R."/>
            <person name="Brettin T.S."/>
            <person name="Bruce D."/>
            <person name="Delano S.F."/>
            <person name="Detter J.C."/>
            <person name="Gleasner C.D."/>
            <person name="Han C.S."/>
            <person name="Misra M."/>
            <person name="Reitenga K.G."/>
            <person name="Mikhailova N."/>
            <person name="Woyke T."/>
            <person name="Pitluck S."/>
            <person name="Nolan M."/>
            <person name="Land M.L."/>
            <person name="Saunders E."/>
            <person name="Tapia R."/>
            <person name="Lapidus A."/>
            <person name="Ivanova N."/>
            <person name="Hoff W.D."/>
        </authorList>
    </citation>
    <scope>NUCLEOTIDE SEQUENCE [LARGE SCALE GENOMIC DNA]</scope>
    <source>
        <strain evidence="2">DSM 244 / SL1</strain>
    </source>
</reference>
<name>A1WX78_HALHL</name>
<dbReference type="eggNOG" id="COG3916">
    <property type="taxonomic scope" value="Bacteria"/>
</dbReference>
<accession>A1WX78</accession>
<dbReference type="Proteomes" id="UP000000647">
    <property type="component" value="Chromosome"/>
</dbReference>
<organism evidence="1 2">
    <name type="scientific">Halorhodospira halophila (strain DSM 244 / SL1)</name>
    <name type="common">Ectothiorhodospira halophila (strain DSM 244 / SL1)</name>
    <dbReference type="NCBI Taxonomy" id="349124"/>
    <lineage>
        <taxon>Bacteria</taxon>
        <taxon>Pseudomonadati</taxon>
        <taxon>Pseudomonadota</taxon>
        <taxon>Gammaproteobacteria</taxon>
        <taxon>Chromatiales</taxon>
        <taxon>Ectothiorhodospiraceae</taxon>
        <taxon>Halorhodospira</taxon>
    </lineage>
</organism>
<evidence type="ECO:0000313" key="1">
    <source>
        <dbReference type="EMBL" id="ABM62290.1"/>
    </source>
</evidence>
<dbReference type="STRING" id="349124.Hhal_1523"/>
<dbReference type="Pfam" id="PF13444">
    <property type="entry name" value="Acetyltransf_5"/>
    <property type="match status" value="1"/>
</dbReference>
<dbReference type="SUPFAM" id="SSF55729">
    <property type="entry name" value="Acyl-CoA N-acyltransferases (Nat)"/>
    <property type="match status" value="1"/>
</dbReference>
<proteinExistence type="predicted"/>
<keyword evidence="2" id="KW-1185">Reference proteome</keyword>
<evidence type="ECO:0000313" key="2">
    <source>
        <dbReference type="Proteomes" id="UP000000647"/>
    </source>
</evidence>
<dbReference type="HOGENOM" id="CLU_1136807_0_0_6"/>
<sequence>MEFAMSSPYSRYKVILATEDQARCAHFQLRYMVYCEKKQYESSSLFPDGYERDDHDSHALHLLLKYTPPGSQTNRNVGTIRLIKGGNKPLPIENISDLNSNEFTNEYSGELSRLAIHEVPSGHDTLPLFILCRAAQHHARGCGISRLYFLARPALARHLTRNHLPFEQAGSPCYHRGRRIPYAMDVNGFARGLARWEKKLIKQKLAPSSKTETLHAYQHPNRLSDMVPNGCLQTKGMPEPKKAI</sequence>
<gene>
    <name evidence="1" type="ordered locus">Hhal_1523</name>
</gene>
<dbReference type="AlphaFoldDB" id="A1WX78"/>
<evidence type="ECO:0008006" key="3">
    <source>
        <dbReference type="Google" id="ProtNLM"/>
    </source>
</evidence>
<protein>
    <recommendedName>
        <fullName evidence="3">PEP-CTERM/exosortase system-associated acyltransferase</fullName>
    </recommendedName>
</protein>
<dbReference type="Gene3D" id="3.40.630.30">
    <property type="match status" value="1"/>
</dbReference>
<dbReference type="EMBL" id="CP000544">
    <property type="protein sequence ID" value="ABM62290.1"/>
    <property type="molecule type" value="Genomic_DNA"/>
</dbReference>
<dbReference type="OrthoDB" id="6382908at2"/>
<dbReference type="RefSeq" id="WP_011814312.1">
    <property type="nucleotide sequence ID" value="NC_008789.1"/>
</dbReference>
<dbReference type="KEGG" id="hha:Hhal_1523"/>